<accession>A0A7S2VX50</accession>
<proteinExistence type="predicted"/>
<evidence type="ECO:0000256" key="1">
    <source>
        <dbReference type="SAM" id="Phobius"/>
    </source>
</evidence>
<reference evidence="2" key="1">
    <citation type="submission" date="2021-01" db="EMBL/GenBank/DDBJ databases">
        <authorList>
            <person name="Corre E."/>
            <person name="Pelletier E."/>
            <person name="Niang G."/>
            <person name="Scheremetjew M."/>
            <person name="Finn R."/>
            <person name="Kale V."/>
            <person name="Holt S."/>
            <person name="Cochrane G."/>
            <person name="Meng A."/>
            <person name="Brown T."/>
            <person name="Cohen L."/>
        </authorList>
    </citation>
    <scope>NUCLEOTIDE SEQUENCE</scope>
    <source>
        <strain evidence="2">Clade-D-RCC2596</strain>
    </source>
</reference>
<keyword evidence="1" id="KW-0812">Transmembrane</keyword>
<dbReference type="AlphaFoldDB" id="A0A7S2VX50"/>
<keyword evidence="1" id="KW-1133">Transmembrane helix</keyword>
<sequence>MWNIVGAGVLTSALTGLAIPGSVVTRLKGAALGVAVGGMATLPLGYAVQEIETMLPDAIVEAAQTMRVDETTAPVVPDVTGMFIERVEQELEEFTKDQSKQRKGRKWFL</sequence>
<name>A0A7S2VX50_9CHLO</name>
<dbReference type="EMBL" id="HBHH01000386">
    <property type="protein sequence ID" value="CAD9654441.1"/>
    <property type="molecule type" value="Transcribed_RNA"/>
</dbReference>
<feature type="transmembrane region" description="Helical" evidence="1">
    <location>
        <begin position="30"/>
        <end position="48"/>
    </location>
</feature>
<organism evidence="2">
    <name type="scientific">Ostreococcus mediterraneus</name>
    <dbReference type="NCBI Taxonomy" id="1486918"/>
    <lineage>
        <taxon>Eukaryota</taxon>
        <taxon>Viridiplantae</taxon>
        <taxon>Chlorophyta</taxon>
        <taxon>Mamiellophyceae</taxon>
        <taxon>Mamiellales</taxon>
        <taxon>Bathycoccaceae</taxon>
        <taxon>Ostreococcus</taxon>
    </lineage>
</organism>
<keyword evidence="1" id="KW-0472">Membrane</keyword>
<gene>
    <name evidence="2" type="ORF">OMED0932_LOCUS169</name>
</gene>
<evidence type="ECO:0000313" key="2">
    <source>
        <dbReference type="EMBL" id="CAD9654441.1"/>
    </source>
</evidence>
<protein>
    <submittedName>
        <fullName evidence="2">Uncharacterized protein</fullName>
    </submittedName>
</protein>